<proteinExistence type="predicted"/>
<dbReference type="InterPro" id="IPR055414">
    <property type="entry name" value="LRR_R13L4/SHOC2-like"/>
</dbReference>
<evidence type="ECO:0000256" key="1">
    <source>
        <dbReference type="ARBA" id="ARBA00022737"/>
    </source>
</evidence>
<comment type="caution">
    <text evidence="4">The sequence shown here is derived from an EMBL/GenBank/DDBJ whole genome shotgun (WGS) entry which is preliminary data.</text>
</comment>
<dbReference type="PANTHER" id="PTHR36766">
    <property type="entry name" value="PLANT BROAD-SPECTRUM MILDEW RESISTANCE PROTEIN RPW8"/>
    <property type="match status" value="1"/>
</dbReference>
<keyword evidence="1" id="KW-0677">Repeat</keyword>
<dbReference type="Pfam" id="PF23598">
    <property type="entry name" value="LRR_14"/>
    <property type="match status" value="1"/>
</dbReference>
<evidence type="ECO:0000256" key="2">
    <source>
        <dbReference type="ARBA" id="ARBA00022821"/>
    </source>
</evidence>
<gene>
    <name evidence="4" type="ORF">RND71_010972</name>
</gene>
<dbReference type="SUPFAM" id="SSF52058">
    <property type="entry name" value="L domain-like"/>
    <property type="match status" value="1"/>
</dbReference>
<evidence type="ECO:0000313" key="5">
    <source>
        <dbReference type="Proteomes" id="UP001291623"/>
    </source>
</evidence>
<evidence type="ECO:0000259" key="3">
    <source>
        <dbReference type="Pfam" id="PF23598"/>
    </source>
</evidence>
<keyword evidence="2" id="KW-0611">Plant defense</keyword>
<sequence>MKRDLTYSFILPSDVVGRRNESEEVVEESIPEILCKRNRIRTIFAPSEGFERYASLFVVQGISRFKYLRVLDLRHSSLETLPDSIGNMKHLRYIDFSGNNNIQMLPTNICKLPNLQTLRIVLCTKLQKLPRELGNLASLRHLYLTTKEQNLPEKGLGSLALLQSLSIFGCEYLVSLFEGMQKLTKLRTLVIGDCPRLTALPRGIIHLSALESFMIVNCEELMLSDWQDFEGLKRIRSLVIGGLPHLVALPEWLKGDSNSLKFIRISTCPSFVALPAWLENVMALEKFEITGCPKLSSLPDGMSCLTTLRMLKIQKCPGLTRRCEKDAGEDWTKIAHIQEIQLNDITTHN</sequence>
<dbReference type="GO" id="GO:0006952">
    <property type="term" value="P:defense response"/>
    <property type="evidence" value="ECO:0007669"/>
    <property type="project" value="UniProtKB-KW"/>
</dbReference>
<organism evidence="4 5">
    <name type="scientific">Anisodus tanguticus</name>
    <dbReference type="NCBI Taxonomy" id="243964"/>
    <lineage>
        <taxon>Eukaryota</taxon>
        <taxon>Viridiplantae</taxon>
        <taxon>Streptophyta</taxon>
        <taxon>Embryophyta</taxon>
        <taxon>Tracheophyta</taxon>
        <taxon>Spermatophyta</taxon>
        <taxon>Magnoliopsida</taxon>
        <taxon>eudicotyledons</taxon>
        <taxon>Gunneridae</taxon>
        <taxon>Pentapetalae</taxon>
        <taxon>asterids</taxon>
        <taxon>lamiids</taxon>
        <taxon>Solanales</taxon>
        <taxon>Solanaceae</taxon>
        <taxon>Solanoideae</taxon>
        <taxon>Hyoscyameae</taxon>
        <taxon>Anisodus</taxon>
    </lineage>
</organism>
<protein>
    <recommendedName>
        <fullName evidence="3">Disease resistance R13L4/SHOC-2-like LRR domain-containing protein</fullName>
    </recommendedName>
</protein>
<evidence type="ECO:0000313" key="4">
    <source>
        <dbReference type="EMBL" id="KAK4371497.1"/>
    </source>
</evidence>
<accession>A0AAE1VJL6</accession>
<dbReference type="InterPro" id="IPR032675">
    <property type="entry name" value="LRR_dom_sf"/>
</dbReference>
<keyword evidence="5" id="KW-1185">Reference proteome</keyword>
<feature type="domain" description="Disease resistance R13L4/SHOC-2-like LRR" evidence="3">
    <location>
        <begin position="60"/>
        <end position="261"/>
    </location>
</feature>
<dbReference type="Gene3D" id="3.80.10.10">
    <property type="entry name" value="Ribonuclease Inhibitor"/>
    <property type="match status" value="1"/>
</dbReference>
<dbReference type="Proteomes" id="UP001291623">
    <property type="component" value="Unassembled WGS sequence"/>
</dbReference>
<name>A0AAE1VJL6_9SOLA</name>
<reference evidence="4" key="1">
    <citation type="submission" date="2023-12" db="EMBL/GenBank/DDBJ databases">
        <title>Genome assembly of Anisodus tanguticus.</title>
        <authorList>
            <person name="Wang Y.-J."/>
        </authorList>
    </citation>
    <scope>NUCLEOTIDE SEQUENCE</scope>
    <source>
        <strain evidence="4">KB-2021</strain>
        <tissue evidence="4">Leaf</tissue>
    </source>
</reference>
<dbReference type="EMBL" id="JAVYJV010000005">
    <property type="protein sequence ID" value="KAK4371497.1"/>
    <property type="molecule type" value="Genomic_DNA"/>
</dbReference>
<dbReference type="AlphaFoldDB" id="A0AAE1VJL6"/>
<dbReference type="PANTHER" id="PTHR36766:SF37">
    <property type="entry name" value="DISEASE RESISTANCE PROTEIN RGA1"/>
    <property type="match status" value="1"/>
</dbReference>